<comment type="caution">
    <text evidence="5">The sequence shown here is derived from an EMBL/GenBank/DDBJ whole genome shotgun (WGS) entry which is preliminary data.</text>
</comment>
<dbReference type="Proteomes" id="UP001226691">
    <property type="component" value="Unassembled WGS sequence"/>
</dbReference>
<name>A0ABU0TQC1_MICTR</name>
<dbReference type="Pfam" id="PF00356">
    <property type="entry name" value="LacI"/>
    <property type="match status" value="1"/>
</dbReference>
<dbReference type="CDD" id="cd01392">
    <property type="entry name" value="HTH_LacI"/>
    <property type="match status" value="1"/>
</dbReference>
<evidence type="ECO:0000256" key="2">
    <source>
        <dbReference type="ARBA" id="ARBA00023125"/>
    </source>
</evidence>
<dbReference type="SMART" id="SM00354">
    <property type="entry name" value="HTH_LACI"/>
    <property type="match status" value="1"/>
</dbReference>
<evidence type="ECO:0000259" key="4">
    <source>
        <dbReference type="PROSITE" id="PS50932"/>
    </source>
</evidence>
<reference evidence="5 6" key="1">
    <citation type="submission" date="2023-07" db="EMBL/GenBank/DDBJ databases">
        <title>Functional and genomic diversity of the sorghum phyllosphere microbiome.</title>
        <authorList>
            <person name="Shade A."/>
        </authorList>
    </citation>
    <scope>NUCLEOTIDE SEQUENCE [LARGE SCALE GENOMIC DNA]</scope>
    <source>
        <strain evidence="5 6">SORGH_AS_1207</strain>
    </source>
</reference>
<proteinExistence type="predicted"/>
<gene>
    <name evidence="5" type="ORF">QE412_000439</name>
</gene>
<dbReference type="PANTHER" id="PTHR30146:SF109">
    <property type="entry name" value="HTH-TYPE TRANSCRIPTIONAL REGULATOR GALS"/>
    <property type="match status" value="1"/>
</dbReference>
<evidence type="ECO:0000313" key="5">
    <source>
        <dbReference type="EMBL" id="MDQ1121866.1"/>
    </source>
</evidence>
<evidence type="ECO:0000313" key="6">
    <source>
        <dbReference type="Proteomes" id="UP001226691"/>
    </source>
</evidence>
<dbReference type="PANTHER" id="PTHR30146">
    <property type="entry name" value="LACI-RELATED TRANSCRIPTIONAL REPRESSOR"/>
    <property type="match status" value="1"/>
</dbReference>
<dbReference type="Gene3D" id="1.10.260.40">
    <property type="entry name" value="lambda repressor-like DNA-binding domains"/>
    <property type="match status" value="1"/>
</dbReference>
<keyword evidence="6" id="KW-1185">Reference proteome</keyword>
<accession>A0ABU0TQC1</accession>
<dbReference type="InterPro" id="IPR000843">
    <property type="entry name" value="HTH_LacI"/>
</dbReference>
<protein>
    <submittedName>
        <fullName evidence="5">LacI family transcriptional regulator</fullName>
    </submittedName>
</protein>
<dbReference type="EMBL" id="JAUTBF010000001">
    <property type="protein sequence ID" value="MDQ1121866.1"/>
    <property type="molecule type" value="Genomic_DNA"/>
</dbReference>
<dbReference type="SUPFAM" id="SSF47413">
    <property type="entry name" value="lambda repressor-like DNA-binding domains"/>
    <property type="match status" value="1"/>
</dbReference>
<keyword evidence="3" id="KW-0804">Transcription</keyword>
<feature type="domain" description="HTH lacI-type" evidence="4">
    <location>
        <begin position="3"/>
        <end position="57"/>
    </location>
</feature>
<dbReference type="InterPro" id="IPR028082">
    <property type="entry name" value="Peripla_BP_I"/>
</dbReference>
<evidence type="ECO:0000256" key="3">
    <source>
        <dbReference type="ARBA" id="ARBA00023163"/>
    </source>
</evidence>
<dbReference type="Gene3D" id="3.40.50.2300">
    <property type="match status" value="2"/>
</dbReference>
<sequence>MPVTSHEVARLAGVSQPTVSRALRDDPRVSERTKQVVREAAAQLGYVRSEAGRTLSSGRTRRIALLVTDLENQFYVRIIAPVHRRLATLGYQLTLQTESSDDEGIVERLVSAGVDGVVLATPPVESVTPIRLRDRGIPFVYFNRTSSSVEADAVVVTPDAAYDTAAQRAAALGHRRAGAILGPVATSTARARETSLRHALTSHGIAVDERFVRRATFDSDAGEEAMQSLLAENAEMPSLLFCANDLVAFGALNTAHRAGVAVPGRVSVVGFDDLPAARWPVIDLATIACDYEEMARVAAELIVERIDDFTPPPQRREFVAQFVERGTLGPAAV</sequence>
<dbReference type="SUPFAM" id="SSF53822">
    <property type="entry name" value="Periplasmic binding protein-like I"/>
    <property type="match status" value="1"/>
</dbReference>
<organism evidence="5 6">
    <name type="scientific">Microbacterium trichothecenolyticum</name>
    <name type="common">Aureobacterium trichothecenolyticum</name>
    <dbReference type="NCBI Taxonomy" id="69370"/>
    <lineage>
        <taxon>Bacteria</taxon>
        <taxon>Bacillati</taxon>
        <taxon>Actinomycetota</taxon>
        <taxon>Actinomycetes</taxon>
        <taxon>Micrococcales</taxon>
        <taxon>Microbacteriaceae</taxon>
        <taxon>Microbacterium</taxon>
    </lineage>
</organism>
<dbReference type="PROSITE" id="PS50932">
    <property type="entry name" value="HTH_LACI_2"/>
    <property type="match status" value="1"/>
</dbReference>
<dbReference type="InterPro" id="IPR046335">
    <property type="entry name" value="LacI/GalR-like_sensor"/>
</dbReference>
<evidence type="ECO:0000256" key="1">
    <source>
        <dbReference type="ARBA" id="ARBA00023015"/>
    </source>
</evidence>
<dbReference type="Pfam" id="PF13377">
    <property type="entry name" value="Peripla_BP_3"/>
    <property type="match status" value="1"/>
</dbReference>
<keyword evidence="1" id="KW-0805">Transcription regulation</keyword>
<dbReference type="InterPro" id="IPR010982">
    <property type="entry name" value="Lambda_DNA-bd_dom_sf"/>
</dbReference>
<keyword evidence="2" id="KW-0238">DNA-binding</keyword>